<gene>
    <name evidence="4" type="ORF">PSYJA_43146</name>
</gene>
<keyword evidence="1" id="KW-0805">Transcription regulation</keyword>
<dbReference type="InterPro" id="IPR009057">
    <property type="entry name" value="Homeodomain-like_sf"/>
</dbReference>
<dbReference type="AlphaFoldDB" id="F3FZ10"/>
<evidence type="ECO:0000313" key="5">
    <source>
        <dbReference type="Proteomes" id="UP000004471"/>
    </source>
</evidence>
<dbReference type="Proteomes" id="UP000004471">
    <property type="component" value="Unassembled WGS sequence"/>
</dbReference>
<evidence type="ECO:0000256" key="1">
    <source>
        <dbReference type="ARBA" id="ARBA00023015"/>
    </source>
</evidence>
<dbReference type="EMBL" id="AEAH01003643">
    <property type="protein sequence ID" value="EGH35452.1"/>
    <property type="molecule type" value="Genomic_DNA"/>
</dbReference>
<proteinExistence type="predicted"/>
<dbReference type="SUPFAM" id="SSF46689">
    <property type="entry name" value="Homeodomain-like"/>
    <property type="match status" value="1"/>
</dbReference>
<feature type="domain" description="HTH araC/xylS-type" evidence="3">
    <location>
        <begin position="1"/>
        <end position="41"/>
    </location>
</feature>
<dbReference type="GO" id="GO:0043565">
    <property type="term" value="F:sequence-specific DNA binding"/>
    <property type="evidence" value="ECO:0007669"/>
    <property type="project" value="InterPro"/>
</dbReference>
<keyword evidence="2" id="KW-0804">Transcription</keyword>
<dbReference type="InterPro" id="IPR018060">
    <property type="entry name" value="HTH_AraC"/>
</dbReference>
<organism evidence="4 5">
    <name type="scientific">Pseudomonas syringae pv. japonica str. M301072</name>
    <dbReference type="NCBI Taxonomy" id="629262"/>
    <lineage>
        <taxon>Bacteria</taxon>
        <taxon>Pseudomonadati</taxon>
        <taxon>Pseudomonadota</taxon>
        <taxon>Gammaproteobacteria</taxon>
        <taxon>Pseudomonadales</taxon>
        <taxon>Pseudomonadaceae</taxon>
        <taxon>Pseudomonas</taxon>
        <taxon>Pseudomonas syringae</taxon>
    </lineage>
</organism>
<reference evidence="4 5" key="1">
    <citation type="journal article" date="2011" name="PLoS Pathog.">
        <title>Dynamic evolution of pathogenicity revealed by sequencing and comparative genomics of 19 Pseudomonas syringae isolates.</title>
        <authorList>
            <person name="Baltrus D.A."/>
            <person name="Nishimura M.T."/>
            <person name="Romanchuk A."/>
            <person name="Chang J.H."/>
            <person name="Mukhtar M.S."/>
            <person name="Cherkis K."/>
            <person name="Roach J."/>
            <person name="Grant S.R."/>
            <person name="Jones C.D."/>
            <person name="Dangl J.L."/>
        </authorList>
    </citation>
    <scope>NUCLEOTIDE SEQUENCE [LARGE SCALE GENOMIC DNA]</scope>
    <source>
        <strain evidence="5">M301072PT</strain>
    </source>
</reference>
<accession>F3FZ10</accession>
<feature type="non-terminal residue" evidence="4">
    <location>
        <position position="1"/>
    </location>
</feature>
<dbReference type="GO" id="GO:0003700">
    <property type="term" value="F:DNA-binding transcription factor activity"/>
    <property type="evidence" value="ECO:0007669"/>
    <property type="project" value="InterPro"/>
</dbReference>
<protein>
    <submittedName>
        <fullName evidence="4">Putative AraC family transcriptional regulator</fullName>
    </submittedName>
</protein>
<name>F3FZ10_PSESX</name>
<evidence type="ECO:0000256" key="2">
    <source>
        <dbReference type="ARBA" id="ARBA00023163"/>
    </source>
</evidence>
<feature type="non-terminal residue" evidence="4">
    <location>
        <position position="46"/>
    </location>
</feature>
<comment type="caution">
    <text evidence="4">The sequence shown here is derived from an EMBL/GenBank/DDBJ whole genome shotgun (WGS) entry which is preliminary data.</text>
</comment>
<dbReference type="HOGENOM" id="CLU_3193306_0_0_6"/>
<dbReference type="Gene3D" id="1.10.10.60">
    <property type="entry name" value="Homeodomain-like"/>
    <property type="match status" value="1"/>
</dbReference>
<dbReference type="PROSITE" id="PS01124">
    <property type="entry name" value="HTH_ARAC_FAMILY_2"/>
    <property type="match status" value="1"/>
</dbReference>
<evidence type="ECO:0000259" key="3">
    <source>
        <dbReference type="PROSITE" id="PS01124"/>
    </source>
</evidence>
<sequence>EEPLEMEELAVYGGRSRRQLERLFKEQLGTTPQRYYLERRIPLWLC</sequence>
<evidence type="ECO:0000313" key="4">
    <source>
        <dbReference type="EMBL" id="EGH35452.1"/>
    </source>
</evidence>